<dbReference type="Proteomes" id="UP000182190">
    <property type="component" value="Unassembled WGS sequence"/>
</dbReference>
<comment type="caution">
    <text evidence="1">The sequence shown here is derived from an EMBL/GenBank/DDBJ whole genome shotgun (WGS) entry which is preliminary data.</text>
</comment>
<gene>
    <name evidence="1" type="ORF">PL9631_790083</name>
</gene>
<organism evidence="1 2">
    <name type="scientific">Planktothrix paucivesiculata PCC 9631</name>
    <dbReference type="NCBI Taxonomy" id="671071"/>
    <lineage>
        <taxon>Bacteria</taxon>
        <taxon>Bacillati</taxon>
        <taxon>Cyanobacteriota</taxon>
        <taxon>Cyanophyceae</taxon>
        <taxon>Oscillatoriophycideae</taxon>
        <taxon>Oscillatoriales</taxon>
        <taxon>Microcoleaceae</taxon>
        <taxon>Planktothrix</taxon>
    </lineage>
</organism>
<accession>A0A7Z9C346</accession>
<name>A0A7Z9C346_9CYAN</name>
<proteinExistence type="predicted"/>
<evidence type="ECO:0000313" key="2">
    <source>
        <dbReference type="Proteomes" id="UP000182190"/>
    </source>
</evidence>
<protein>
    <submittedName>
        <fullName evidence="1">Uncharacterized protein</fullName>
    </submittedName>
</protein>
<keyword evidence="2" id="KW-1185">Reference proteome</keyword>
<dbReference type="AlphaFoldDB" id="A0A7Z9C346"/>
<reference evidence="1" key="1">
    <citation type="submission" date="2019-10" db="EMBL/GenBank/DDBJ databases">
        <authorList>
            <consortium name="Genoscope - CEA"/>
            <person name="William W."/>
        </authorList>
    </citation>
    <scope>NUCLEOTIDE SEQUENCE [LARGE SCALE GENOMIC DNA]</scope>
    <source>
        <strain evidence="1">BBR_PRJEB10994</strain>
    </source>
</reference>
<sequence length="36" mass="4115">MHYQADFGLAIWDGKSPGTKRNIKQLGKRCRVVLIN</sequence>
<evidence type="ECO:0000313" key="1">
    <source>
        <dbReference type="EMBL" id="VXD24369.1"/>
    </source>
</evidence>
<dbReference type="EMBL" id="CZCS02000222">
    <property type="protein sequence ID" value="VXD24369.1"/>
    <property type="molecule type" value="Genomic_DNA"/>
</dbReference>